<dbReference type="EMBL" id="BARS01026449">
    <property type="protein sequence ID" value="GAG00953.1"/>
    <property type="molecule type" value="Genomic_DNA"/>
</dbReference>
<organism evidence="7">
    <name type="scientific">marine sediment metagenome</name>
    <dbReference type="NCBI Taxonomy" id="412755"/>
    <lineage>
        <taxon>unclassified sequences</taxon>
        <taxon>metagenomes</taxon>
        <taxon>ecological metagenomes</taxon>
    </lineage>
</organism>
<feature type="transmembrane region" description="Helical" evidence="6">
    <location>
        <begin position="142"/>
        <end position="160"/>
    </location>
</feature>
<evidence type="ECO:0000256" key="4">
    <source>
        <dbReference type="ARBA" id="ARBA00022989"/>
    </source>
</evidence>
<dbReference type="SUPFAM" id="SSF161070">
    <property type="entry name" value="SNF-like"/>
    <property type="match status" value="1"/>
</dbReference>
<dbReference type="PANTHER" id="PTHR42948">
    <property type="entry name" value="TRANSPORTER"/>
    <property type="match status" value="1"/>
</dbReference>
<sequence length="183" mass="20392">MAECREQFTSRWGLVLASLGMAVGTGNVWRFPRIFANNEGGAFLIPWLFFLFAWSIPLLILEIGMGKKTRMGLIGAFGRLIGRNYSWMGGFVALVTTMITFYYSVVMGWCLRYFFVALSGGLSRFSDAQASQQAFEAFATKGWALLFHLMAIGIGAWVIYKGVVKGIERANRILIPLLALLLL</sequence>
<dbReference type="AlphaFoldDB" id="X0UKV2"/>
<accession>X0UKV2</accession>
<dbReference type="PROSITE" id="PS50267">
    <property type="entry name" value="NA_NEUROTRAN_SYMP_3"/>
    <property type="match status" value="1"/>
</dbReference>
<feature type="transmembrane region" description="Helical" evidence="6">
    <location>
        <begin position="85"/>
        <end position="105"/>
    </location>
</feature>
<evidence type="ECO:0000256" key="3">
    <source>
        <dbReference type="ARBA" id="ARBA00022692"/>
    </source>
</evidence>
<comment type="caution">
    <text evidence="7">The sequence shown here is derived from an EMBL/GenBank/DDBJ whole genome shotgun (WGS) entry which is preliminary data.</text>
</comment>
<keyword evidence="2" id="KW-0813">Transport</keyword>
<keyword evidence="3 6" id="KW-0812">Transmembrane</keyword>
<dbReference type="InterPro" id="IPR037272">
    <property type="entry name" value="SNS_sf"/>
</dbReference>
<gene>
    <name evidence="7" type="ORF">S01H1_41676</name>
</gene>
<evidence type="ECO:0008006" key="8">
    <source>
        <dbReference type="Google" id="ProtNLM"/>
    </source>
</evidence>
<feature type="non-terminal residue" evidence="7">
    <location>
        <position position="183"/>
    </location>
</feature>
<keyword evidence="5 6" id="KW-0472">Membrane</keyword>
<evidence type="ECO:0000313" key="7">
    <source>
        <dbReference type="EMBL" id="GAG00953.1"/>
    </source>
</evidence>
<evidence type="ECO:0000256" key="6">
    <source>
        <dbReference type="SAM" id="Phobius"/>
    </source>
</evidence>
<dbReference type="GO" id="GO:0016020">
    <property type="term" value="C:membrane"/>
    <property type="evidence" value="ECO:0007669"/>
    <property type="project" value="UniProtKB-SubCell"/>
</dbReference>
<reference evidence="7" key="1">
    <citation type="journal article" date="2014" name="Front. Microbiol.">
        <title>High frequency of phylogenetically diverse reductive dehalogenase-homologous genes in deep subseafloor sedimentary metagenomes.</title>
        <authorList>
            <person name="Kawai M."/>
            <person name="Futagami T."/>
            <person name="Toyoda A."/>
            <person name="Takaki Y."/>
            <person name="Nishi S."/>
            <person name="Hori S."/>
            <person name="Arai W."/>
            <person name="Tsubouchi T."/>
            <person name="Morono Y."/>
            <person name="Uchiyama I."/>
            <person name="Ito T."/>
            <person name="Fujiyama A."/>
            <person name="Inagaki F."/>
            <person name="Takami H."/>
        </authorList>
    </citation>
    <scope>NUCLEOTIDE SEQUENCE</scope>
    <source>
        <strain evidence="7">Expedition CK06-06</strain>
    </source>
</reference>
<name>X0UKV2_9ZZZZ</name>
<evidence type="ECO:0000256" key="5">
    <source>
        <dbReference type="ARBA" id="ARBA00023136"/>
    </source>
</evidence>
<dbReference type="InterPro" id="IPR000175">
    <property type="entry name" value="Na/ntran_symport"/>
</dbReference>
<dbReference type="PRINTS" id="PR00176">
    <property type="entry name" value="NANEUSMPORT"/>
</dbReference>
<evidence type="ECO:0000256" key="1">
    <source>
        <dbReference type="ARBA" id="ARBA00004141"/>
    </source>
</evidence>
<evidence type="ECO:0000256" key="2">
    <source>
        <dbReference type="ARBA" id="ARBA00022448"/>
    </source>
</evidence>
<dbReference type="Pfam" id="PF00209">
    <property type="entry name" value="SNF"/>
    <property type="match status" value="1"/>
</dbReference>
<feature type="transmembrane region" description="Helical" evidence="6">
    <location>
        <begin position="12"/>
        <end position="31"/>
    </location>
</feature>
<keyword evidence="4 6" id="KW-1133">Transmembrane helix</keyword>
<comment type="subcellular location">
    <subcellularLocation>
        <location evidence="1">Membrane</location>
        <topology evidence="1">Multi-pass membrane protein</topology>
    </subcellularLocation>
</comment>
<proteinExistence type="predicted"/>
<protein>
    <recommendedName>
        <fullName evidence="8">Sodium-dependent transporter</fullName>
    </recommendedName>
</protein>
<dbReference type="PANTHER" id="PTHR42948:SF1">
    <property type="entry name" value="TRANSPORTER"/>
    <property type="match status" value="1"/>
</dbReference>
<feature type="transmembrane region" description="Helical" evidence="6">
    <location>
        <begin position="43"/>
        <end position="64"/>
    </location>
</feature>